<dbReference type="HAMAP" id="MF_00094">
    <property type="entry name" value="Rel_fac_2"/>
    <property type="match status" value="1"/>
</dbReference>
<name>A0A926FC00_9FIRM</name>
<dbReference type="InterPro" id="IPR045853">
    <property type="entry name" value="Pep_chain_release_fac_I_sf"/>
</dbReference>
<evidence type="ECO:0000256" key="3">
    <source>
        <dbReference type="ARBA" id="ARBA00019192"/>
    </source>
</evidence>
<dbReference type="InterPro" id="IPR004374">
    <property type="entry name" value="PrfB"/>
</dbReference>
<dbReference type="RefSeq" id="WP_178347929.1">
    <property type="nucleotide sequence ID" value="NZ_JACRTE010000003.1"/>
</dbReference>
<protein>
    <recommendedName>
        <fullName evidence="3 6">Peptide chain release factor 2</fullName>
        <shortName evidence="6">RF-2</shortName>
    </recommendedName>
</protein>
<dbReference type="Pfam" id="PF03462">
    <property type="entry name" value="PCRF"/>
    <property type="match status" value="1"/>
</dbReference>
<evidence type="ECO:0000256" key="5">
    <source>
        <dbReference type="ARBA" id="ARBA00022917"/>
    </source>
</evidence>
<dbReference type="SMART" id="SM00937">
    <property type="entry name" value="PCRF"/>
    <property type="match status" value="1"/>
</dbReference>
<keyword evidence="6" id="KW-0963">Cytoplasm</keyword>
<sequence length="373" mass="42306">MIELEQLKIELSALSDSIKNLGIHFDVDGAQKQIDELEKETMVEGFWDDLEKSQKILKKSKALKNKVESYESLKNDYDDTLTMIEMAIEEDDDSVYAELNDSAEKIKKRLETLTLETLLSGPYDKNNAILTLHAGAGGTEAQDWVEMLLRMYTRYAERREFSVETLDYLAGEEAGVKSVTILISGLNAYGYLKAEKGIHRLVRISPFDASGRRHTSFASCEVMPEIEDDLEIEINPDDLRVDTYRSSGAGGQHINKTDSAIRITHIPTGIVVSCQNERSQHKNRETAMKMLKSKLIEIKEREHMEKIEDIKGVQKDIAWGSQIRSYVFHPYNLVKDHRTGYEMGNIGAVMDGDLDGFINEYLKQSNLGTIEVK</sequence>
<dbReference type="GO" id="GO:0016149">
    <property type="term" value="F:translation release factor activity, codon specific"/>
    <property type="evidence" value="ECO:0007669"/>
    <property type="project" value="UniProtKB-UniRule"/>
</dbReference>
<dbReference type="Gene3D" id="3.30.160.20">
    <property type="match status" value="1"/>
</dbReference>
<reference evidence="8" key="1">
    <citation type="submission" date="2020-08" db="EMBL/GenBank/DDBJ databases">
        <title>Genome public.</title>
        <authorList>
            <person name="Liu C."/>
            <person name="Sun Q."/>
        </authorList>
    </citation>
    <scope>NUCLEOTIDE SEQUENCE</scope>
    <source>
        <strain evidence="8">NSJ-50</strain>
    </source>
</reference>
<gene>
    <name evidence="6 8" type="primary">prfB</name>
    <name evidence="8" type="ORF">H8706_03315</name>
</gene>
<dbReference type="GO" id="GO:0005737">
    <property type="term" value="C:cytoplasm"/>
    <property type="evidence" value="ECO:0007669"/>
    <property type="project" value="UniProtKB-SubCell"/>
</dbReference>
<dbReference type="Gene3D" id="1.20.58.410">
    <property type="entry name" value="Release factor"/>
    <property type="match status" value="1"/>
</dbReference>
<dbReference type="Pfam" id="PF00472">
    <property type="entry name" value="RF-1"/>
    <property type="match status" value="1"/>
</dbReference>
<keyword evidence="9" id="KW-1185">Reference proteome</keyword>
<accession>A0A926FC00</accession>
<dbReference type="PANTHER" id="PTHR43116">
    <property type="entry name" value="PEPTIDE CHAIN RELEASE FACTOR 2"/>
    <property type="match status" value="1"/>
</dbReference>
<evidence type="ECO:0000313" key="9">
    <source>
        <dbReference type="Proteomes" id="UP000647416"/>
    </source>
</evidence>
<dbReference type="PROSITE" id="PS00745">
    <property type="entry name" value="RF_PROK_I"/>
    <property type="match status" value="1"/>
</dbReference>
<feature type="modified residue" description="N5-methylglutamine" evidence="6">
    <location>
        <position position="252"/>
    </location>
</feature>
<dbReference type="EMBL" id="JACRTE010000003">
    <property type="protein sequence ID" value="MBC8595897.1"/>
    <property type="molecule type" value="Genomic_DNA"/>
</dbReference>
<dbReference type="Proteomes" id="UP000647416">
    <property type="component" value="Unassembled WGS sequence"/>
</dbReference>
<comment type="similarity">
    <text evidence="2 6">Belongs to the prokaryotic/mitochondrial release factor family.</text>
</comment>
<feature type="domain" description="Prokaryotic-type class I peptide chain release factors" evidence="7">
    <location>
        <begin position="245"/>
        <end position="261"/>
    </location>
</feature>
<dbReference type="SUPFAM" id="SSF75620">
    <property type="entry name" value="Release factor"/>
    <property type="match status" value="1"/>
</dbReference>
<evidence type="ECO:0000256" key="4">
    <source>
        <dbReference type="ARBA" id="ARBA00022481"/>
    </source>
</evidence>
<dbReference type="PANTHER" id="PTHR43116:SF3">
    <property type="entry name" value="CLASS I PEPTIDE CHAIN RELEASE FACTOR"/>
    <property type="match status" value="1"/>
</dbReference>
<evidence type="ECO:0000256" key="6">
    <source>
        <dbReference type="HAMAP-Rule" id="MF_00094"/>
    </source>
</evidence>
<dbReference type="Gene3D" id="3.30.70.1660">
    <property type="match status" value="1"/>
</dbReference>
<keyword evidence="5 6" id="KW-0648">Protein biosynthesis</keyword>
<dbReference type="FunFam" id="3.30.160.20:FF:000010">
    <property type="entry name" value="Peptide chain release factor 2"/>
    <property type="match status" value="1"/>
</dbReference>
<proteinExistence type="inferred from homology"/>
<evidence type="ECO:0000256" key="1">
    <source>
        <dbReference type="ARBA" id="ARBA00002613"/>
    </source>
</evidence>
<dbReference type="NCBIfam" id="TIGR00020">
    <property type="entry name" value="prfB"/>
    <property type="match status" value="1"/>
</dbReference>
<evidence type="ECO:0000259" key="7">
    <source>
        <dbReference type="PROSITE" id="PS00745"/>
    </source>
</evidence>
<organism evidence="8 9">
    <name type="scientific">Qingrenia yutianensis</name>
    <dbReference type="NCBI Taxonomy" id="2763676"/>
    <lineage>
        <taxon>Bacteria</taxon>
        <taxon>Bacillati</taxon>
        <taxon>Bacillota</taxon>
        <taxon>Clostridia</taxon>
        <taxon>Eubacteriales</taxon>
        <taxon>Oscillospiraceae</taxon>
        <taxon>Qingrenia</taxon>
    </lineage>
</organism>
<comment type="subcellular location">
    <subcellularLocation>
        <location evidence="6">Cytoplasm</location>
    </subcellularLocation>
</comment>
<keyword evidence="4 6" id="KW-0488">Methylation</keyword>
<evidence type="ECO:0000313" key="8">
    <source>
        <dbReference type="EMBL" id="MBC8595897.1"/>
    </source>
</evidence>
<dbReference type="AlphaFoldDB" id="A0A926FC00"/>
<evidence type="ECO:0000256" key="2">
    <source>
        <dbReference type="ARBA" id="ARBA00010835"/>
    </source>
</evidence>
<comment type="function">
    <text evidence="1 6">Peptide chain release factor 2 directs the termination of translation in response to the peptide chain termination codons UGA and UAA.</text>
</comment>
<comment type="PTM">
    <text evidence="6">Methylated by PrmC. Methylation increases the termination efficiency of RF2.</text>
</comment>
<dbReference type="InterPro" id="IPR000352">
    <property type="entry name" value="Pep_chain_release_fac_I"/>
</dbReference>
<comment type="caution">
    <text evidence="8">The sequence shown here is derived from an EMBL/GenBank/DDBJ whole genome shotgun (WGS) entry which is preliminary data.</text>
</comment>
<dbReference type="InterPro" id="IPR005139">
    <property type="entry name" value="PCRF"/>
</dbReference>